<keyword evidence="3 7" id="KW-0597">Phosphoprotein</keyword>
<dbReference type="SMART" id="SM00091">
    <property type="entry name" value="PAS"/>
    <property type="match status" value="1"/>
</dbReference>
<dbReference type="SUPFAM" id="SSF47384">
    <property type="entry name" value="Homodimeric domain of signal transducing histidine kinase"/>
    <property type="match status" value="1"/>
</dbReference>
<dbReference type="SUPFAM" id="SSF52172">
    <property type="entry name" value="CheY-like"/>
    <property type="match status" value="1"/>
</dbReference>
<sequence length="511" mass="56756">MSAAKVLVVEDEAITAEVIAEQLDELGYIVTEIVSSGTEAIASALRNPPNLVLMDIRLQAGDIDGITAASRIREKLKLPVVYLSAYSDDATLERAKLTEPFGYILKPFKEGDLRVTIETALHKHRRESQLVEQKQLLETILHSAADAVVATDQTGAIKYMNPAAEKLTGWSFSEAHDQSIVEVVKFVNEITGEFTDNPAMRVLQEGRVLYLDQHMALVARDTTHSHVTDSASPMTKDTGEINGVVVILADLSQRQQMQFSEKEIFETQQLPEEKSNTLATQQELNVLKSQLLSIIAHEYRTPLAVIQGSSEILRYYSKNLSPETAESYFERIQLSVERMNQLISDFLAFNQAEAGELPFEPSLFNVTALCRDLVEEQRLLLGSDYKLNFEYQSHSMVANLDEQLLHMIVSNLLTNAIKYSPCGGNILLSLWCEPEQIYLQVQDRGIGIPPAEQHKLFSAFFRASNVGSICGTGLGLSIVKKCVDLHRGQISFTSEVGVGTTFTVTLPFNTN</sequence>
<dbReference type="FunFam" id="3.30.565.10:FF:000006">
    <property type="entry name" value="Sensor histidine kinase WalK"/>
    <property type="match status" value="1"/>
</dbReference>
<dbReference type="InterPro" id="IPR011006">
    <property type="entry name" value="CheY-like_superfamily"/>
</dbReference>
<evidence type="ECO:0000259" key="11">
    <source>
        <dbReference type="PROSITE" id="PS50113"/>
    </source>
</evidence>
<dbReference type="PANTHER" id="PTHR43047">
    <property type="entry name" value="TWO-COMPONENT HISTIDINE PROTEIN KINASE"/>
    <property type="match status" value="1"/>
</dbReference>
<dbReference type="SMART" id="SM00387">
    <property type="entry name" value="HATPase_c"/>
    <property type="match status" value="1"/>
</dbReference>
<dbReference type="Pfam" id="PF00989">
    <property type="entry name" value="PAS"/>
    <property type="match status" value="1"/>
</dbReference>
<feature type="domain" description="Response regulatory" evidence="9">
    <location>
        <begin position="5"/>
        <end position="121"/>
    </location>
</feature>
<dbReference type="NCBIfam" id="TIGR00229">
    <property type="entry name" value="sensory_box"/>
    <property type="match status" value="1"/>
</dbReference>
<evidence type="ECO:0000259" key="8">
    <source>
        <dbReference type="PROSITE" id="PS50109"/>
    </source>
</evidence>
<evidence type="ECO:0000256" key="4">
    <source>
        <dbReference type="ARBA" id="ARBA00022679"/>
    </source>
</evidence>
<dbReference type="CDD" id="cd17534">
    <property type="entry name" value="REC_DC-like"/>
    <property type="match status" value="1"/>
</dbReference>
<dbReference type="InterPro" id="IPR035965">
    <property type="entry name" value="PAS-like_dom_sf"/>
</dbReference>
<protein>
    <recommendedName>
        <fullName evidence="2">histidine kinase</fullName>
        <ecNumber evidence="2">2.7.13.3</ecNumber>
    </recommendedName>
</protein>
<evidence type="ECO:0000259" key="10">
    <source>
        <dbReference type="PROSITE" id="PS50112"/>
    </source>
</evidence>
<evidence type="ECO:0000256" key="7">
    <source>
        <dbReference type="PROSITE-ProRule" id="PRU00169"/>
    </source>
</evidence>
<dbReference type="InterPro" id="IPR004358">
    <property type="entry name" value="Sig_transdc_His_kin-like_C"/>
</dbReference>
<dbReference type="Pfam" id="PF00512">
    <property type="entry name" value="HisKA"/>
    <property type="match status" value="1"/>
</dbReference>
<evidence type="ECO:0000256" key="5">
    <source>
        <dbReference type="ARBA" id="ARBA00022777"/>
    </source>
</evidence>
<dbReference type="CDD" id="cd00075">
    <property type="entry name" value="HATPase"/>
    <property type="match status" value="1"/>
</dbReference>
<evidence type="ECO:0000256" key="1">
    <source>
        <dbReference type="ARBA" id="ARBA00000085"/>
    </source>
</evidence>
<dbReference type="InterPro" id="IPR013767">
    <property type="entry name" value="PAS_fold"/>
</dbReference>
<comment type="caution">
    <text evidence="12">The sequence shown here is derived from an EMBL/GenBank/DDBJ whole genome shotgun (WGS) entry which is preliminary data.</text>
</comment>
<dbReference type="Pfam" id="PF02518">
    <property type="entry name" value="HATPase_c"/>
    <property type="match status" value="1"/>
</dbReference>
<dbReference type="SMART" id="SM00388">
    <property type="entry name" value="HisKA"/>
    <property type="match status" value="1"/>
</dbReference>
<dbReference type="InterPro" id="IPR003661">
    <property type="entry name" value="HisK_dim/P_dom"/>
</dbReference>
<dbReference type="SMART" id="SM00448">
    <property type="entry name" value="REC"/>
    <property type="match status" value="1"/>
</dbReference>
<dbReference type="InterPro" id="IPR036097">
    <property type="entry name" value="HisK_dim/P_sf"/>
</dbReference>
<keyword evidence="5" id="KW-0418">Kinase</keyword>
<dbReference type="InterPro" id="IPR000014">
    <property type="entry name" value="PAS"/>
</dbReference>
<dbReference type="EC" id="2.7.13.3" evidence="2"/>
<feature type="domain" description="PAC" evidence="11">
    <location>
        <begin position="211"/>
        <end position="263"/>
    </location>
</feature>
<dbReference type="EMBL" id="JAAHFQ010000321">
    <property type="protein sequence ID" value="NER29176.1"/>
    <property type="molecule type" value="Genomic_DNA"/>
</dbReference>
<dbReference type="CDD" id="cd00130">
    <property type="entry name" value="PAS"/>
    <property type="match status" value="1"/>
</dbReference>
<dbReference type="GO" id="GO:0000155">
    <property type="term" value="F:phosphorelay sensor kinase activity"/>
    <property type="evidence" value="ECO:0007669"/>
    <property type="project" value="InterPro"/>
</dbReference>
<dbReference type="CDD" id="cd00082">
    <property type="entry name" value="HisKA"/>
    <property type="match status" value="1"/>
</dbReference>
<feature type="domain" description="Histidine kinase" evidence="8">
    <location>
        <begin position="294"/>
        <end position="510"/>
    </location>
</feature>
<feature type="modified residue" description="4-aspartylphosphate" evidence="7">
    <location>
        <position position="55"/>
    </location>
</feature>
<accession>A0A6B3N621</accession>
<dbReference type="PROSITE" id="PS50109">
    <property type="entry name" value="HIS_KIN"/>
    <property type="match status" value="1"/>
</dbReference>
<evidence type="ECO:0000313" key="12">
    <source>
        <dbReference type="EMBL" id="NER29176.1"/>
    </source>
</evidence>
<name>A0A6B3N621_9CYAN</name>
<evidence type="ECO:0000259" key="9">
    <source>
        <dbReference type="PROSITE" id="PS50110"/>
    </source>
</evidence>
<dbReference type="InterPro" id="IPR001789">
    <property type="entry name" value="Sig_transdc_resp-reg_receiver"/>
</dbReference>
<reference evidence="12" key="1">
    <citation type="submission" date="2019-11" db="EMBL/GenBank/DDBJ databases">
        <title>Genomic insights into an expanded diversity of filamentous marine cyanobacteria reveals the extraordinary biosynthetic potential of Moorea and Okeania.</title>
        <authorList>
            <person name="Ferreira Leao T."/>
            <person name="Wang M."/>
            <person name="Moss N."/>
            <person name="Da Silva R."/>
            <person name="Sanders J."/>
            <person name="Nurk S."/>
            <person name="Gurevich A."/>
            <person name="Humphrey G."/>
            <person name="Reher R."/>
            <person name="Zhu Q."/>
            <person name="Belda-Ferre P."/>
            <person name="Glukhov E."/>
            <person name="Rex R."/>
            <person name="Dorrestein P.C."/>
            <person name="Knight R."/>
            <person name="Pevzner P."/>
            <person name="Gerwick W.H."/>
            <person name="Gerwick L."/>
        </authorList>
    </citation>
    <scope>NUCLEOTIDE SEQUENCE</scope>
    <source>
        <strain evidence="12">SIO1C4</strain>
    </source>
</reference>
<dbReference type="SUPFAM" id="SSF55874">
    <property type="entry name" value="ATPase domain of HSP90 chaperone/DNA topoisomerase II/histidine kinase"/>
    <property type="match status" value="1"/>
</dbReference>
<dbReference type="SUPFAM" id="SSF55785">
    <property type="entry name" value="PYP-like sensor domain (PAS domain)"/>
    <property type="match status" value="1"/>
</dbReference>
<feature type="domain" description="PAS" evidence="10">
    <location>
        <begin position="133"/>
        <end position="206"/>
    </location>
</feature>
<dbReference type="Gene3D" id="3.30.450.20">
    <property type="entry name" value="PAS domain"/>
    <property type="match status" value="1"/>
</dbReference>
<dbReference type="InterPro" id="IPR036890">
    <property type="entry name" value="HATPase_C_sf"/>
</dbReference>
<evidence type="ECO:0000256" key="3">
    <source>
        <dbReference type="ARBA" id="ARBA00022553"/>
    </source>
</evidence>
<dbReference type="PROSITE" id="PS50110">
    <property type="entry name" value="RESPONSE_REGULATORY"/>
    <property type="match status" value="1"/>
</dbReference>
<keyword evidence="6" id="KW-0902">Two-component regulatory system</keyword>
<dbReference type="Gene3D" id="1.10.287.130">
    <property type="match status" value="1"/>
</dbReference>
<dbReference type="Pfam" id="PF00072">
    <property type="entry name" value="Response_reg"/>
    <property type="match status" value="1"/>
</dbReference>
<proteinExistence type="predicted"/>
<dbReference type="PROSITE" id="PS50113">
    <property type="entry name" value="PAC"/>
    <property type="match status" value="1"/>
</dbReference>
<dbReference type="InterPro" id="IPR000700">
    <property type="entry name" value="PAS-assoc_C"/>
</dbReference>
<dbReference type="Gene3D" id="3.40.50.2300">
    <property type="match status" value="1"/>
</dbReference>
<dbReference type="InterPro" id="IPR003594">
    <property type="entry name" value="HATPase_dom"/>
</dbReference>
<dbReference type="AlphaFoldDB" id="A0A6B3N621"/>
<dbReference type="Gene3D" id="3.30.565.10">
    <property type="entry name" value="Histidine kinase-like ATPase, C-terminal domain"/>
    <property type="match status" value="1"/>
</dbReference>
<organism evidence="12">
    <name type="scientific">Symploca sp. SIO1C4</name>
    <dbReference type="NCBI Taxonomy" id="2607765"/>
    <lineage>
        <taxon>Bacteria</taxon>
        <taxon>Bacillati</taxon>
        <taxon>Cyanobacteriota</taxon>
        <taxon>Cyanophyceae</taxon>
        <taxon>Coleofasciculales</taxon>
        <taxon>Coleofasciculaceae</taxon>
        <taxon>Symploca</taxon>
    </lineage>
</organism>
<dbReference type="GO" id="GO:0006355">
    <property type="term" value="P:regulation of DNA-templated transcription"/>
    <property type="evidence" value="ECO:0007669"/>
    <property type="project" value="InterPro"/>
</dbReference>
<dbReference type="PROSITE" id="PS50112">
    <property type="entry name" value="PAS"/>
    <property type="match status" value="1"/>
</dbReference>
<dbReference type="PANTHER" id="PTHR43047:SF72">
    <property type="entry name" value="OSMOSENSING HISTIDINE PROTEIN KINASE SLN1"/>
    <property type="match status" value="1"/>
</dbReference>
<gene>
    <name evidence="12" type="ORF">F6J89_16480</name>
</gene>
<dbReference type="PRINTS" id="PR00344">
    <property type="entry name" value="BCTRLSENSOR"/>
</dbReference>
<dbReference type="InterPro" id="IPR005467">
    <property type="entry name" value="His_kinase_dom"/>
</dbReference>
<evidence type="ECO:0000256" key="6">
    <source>
        <dbReference type="ARBA" id="ARBA00023012"/>
    </source>
</evidence>
<comment type="catalytic activity">
    <reaction evidence="1">
        <text>ATP + protein L-histidine = ADP + protein N-phospho-L-histidine.</text>
        <dbReference type="EC" id="2.7.13.3"/>
    </reaction>
</comment>
<keyword evidence="4" id="KW-0808">Transferase</keyword>
<evidence type="ECO:0000256" key="2">
    <source>
        <dbReference type="ARBA" id="ARBA00012438"/>
    </source>
</evidence>